<dbReference type="Pfam" id="PF00300">
    <property type="entry name" value="His_Phos_1"/>
    <property type="match status" value="1"/>
</dbReference>
<dbReference type="AlphaFoldDB" id="A0A4R4Z5E7"/>
<reference evidence="1 2" key="1">
    <citation type="submission" date="2019-03" db="EMBL/GenBank/DDBJ databases">
        <title>Draft genome sequences of novel Actinobacteria.</title>
        <authorList>
            <person name="Sahin N."/>
            <person name="Ay H."/>
            <person name="Saygin H."/>
        </authorList>
    </citation>
    <scope>NUCLEOTIDE SEQUENCE [LARGE SCALE GENOMIC DNA]</scope>
    <source>
        <strain evidence="1 2">CH32</strain>
    </source>
</reference>
<dbReference type="OrthoDB" id="8451778at2"/>
<keyword evidence="2" id="KW-1185">Reference proteome</keyword>
<dbReference type="InterPro" id="IPR029033">
    <property type="entry name" value="His_PPase_superfam"/>
</dbReference>
<evidence type="ECO:0000313" key="1">
    <source>
        <dbReference type="EMBL" id="TDD51302.1"/>
    </source>
</evidence>
<dbReference type="Gene3D" id="3.40.50.1240">
    <property type="entry name" value="Phosphoglycerate mutase-like"/>
    <property type="match status" value="1"/>
</dbReference>
<dbReference type="EMBL" id="SMKQ01000021">
    <property type="protein sequence ID" value="TDD51302.1"/>
    <property type="molecule type" value="Genomic_DNA"/>
</dbReference>
<proteinExistence type="predicted"/>
<organism evidence="1 2">
    <name type="scientific">Nonomuraea terrae</name>
    <dbReference type="NCBI Taxonomy" id="2530383"/>
    <lineage>
        <taxon>Bacteria</taxon>
        <taxon>Bacillati</taxon>
        <taxon>Actinomycetota</taxon>
        <taxon>Actinomycetes</taxon>
        <taxon>Streptosporangiales</taxon>
        <taxon>Streptosporangiaceae</taxon>
        <taxon>Nonomuraea</taxon>
    </lineage>
</organism>
<protein>
    <submittedName>
        <fullName evidence="1">Histidine phosphatase family protein</fullName>
    </submittedName>
</protein>
<dbReference type="SUPFAM" id="SSF53254">
    <property type="entry name" value="Phosphoglycerate mutase-like"/>
    <property type="match status" value="1"/>
</dbReference>
<accession>A0A4R4Z5E7</accession>
<dbReference type="InterPro" id="IPR013078">
    <property type="entry name" value="His_Pase_superF_clade-1"/>
</dbReference>
<name>A0A4R4Z5E7_9ACTN</name>
<sequence>MQPYAVVCRHRMIFVCRHNGRDRGGRRCSLYSPTTPPCQGGRLMRWLDVRRHSLTKKGAIRGRGSHLSADGIALARFIGSGVGPYERVVTSSSPRAVETAVAMGFAVDDTMEMPSGYVSGEIPRHAQWEWAEPYQQIADIIRKGHAAAAVAETHRTIWAETVAGVAEGGSALLTGHGGAIELALVTCLPDAPHDTWGTPFAHCDGVRLGFTDGRFVGVEFSGHRSVIPGRTEDR</sequence>
<comment type="caution">
    <text evidence="1">The sequence shown here is derived from an EMBL/GenBank/DDBJ whole genome shotgun (WGS) entry which is preliminary data.</text>
</comment>
<evidence type="ECO:0000313" key="2">
    <source>
        <dbReference type="Proteomes" id="UP000295302"/>
    </source>
</evidence>
<gene>
    <name evidence="1" type="ORF">E1286_10590</name>
</gene>
<dbReference type="Proteomes" id="UP000295302">
    <property type="component" value="Unassembled WGS sequence"/>
</dbReference>